<name>A0A6J4VX78_9BACT</name>
<feature type="region of interest" description="Disordered" evidence="1">
    <location>
        <begin position="1"/>
        <end position="21"/>
    </location>
</feature>
<proteinExistence type="predicted"/>
<reference evidence="2" key="1">
    <citation type="submission" date="2020-02" db="EMBL/GenBank/DDBJ databases">
        <authorList>
            <person name="Meier V. D."/>
        </authorList>
    </citation>
    <scope>NUCLEOTIDE SEQUENCE</scope>
    <source>
        <strain evidence="2">AVDCRST_MAG88</strain>
    </source>
</reference>
<protein>
    <submittedName>
        <fullName evidence="2">Uncharacterized protein</fullName>
    </submittedName>
</protein>
<sequence length="21" mass="2350">GSSSPQPHRRRAHRSVSRFSG</sequence>
<accession>A0A6J4VX78</accession>
<feature type="compositionally biased region" description="Basic residues" evidence="1">
    <location>
        <begin position="7"/>
        <end position="21"/>
    </location>
</feature>
<feature type="non-terminal residue" evidence="2">
    <location>
        <position position="21"/>
    </location>
</feature>
<evidence type="ECO:0000256" key="1">
    <source>
        <dbReference type="SAM" id="MobiDB-lite"/>
    </source>
</evidence>
<gene>
    <name evidence="2" type="ORF">AVDCRST_MAG88-4321</name>
</gene>
<feature type="non-terminal residue" evidence="2">
    <location>
        <position position="1"/>
    </location>
</feature>
<dbReference type="AlphaFoldDB" id="A0A6J4VX78"/>
<organism evidence="2">
    <name type="scientific">uncultured Thermomicrobiales bacterium</name>
    <dbReference type="NCBI Taxonomy" id="1645740"/>
    <lineage>
        <taxon>Bacteria</taxon>
        <taxon>Pseudomonadati</taxon>
        <taxon>Thermomicrobiota</taxon>
        <taxon>Thermomicrobia</taxon>
        <taxon>Thermomicrobiales</taxon>
        <taxon>environmental samples</taxon>
    </lineage>
</organism>
<evidence type="ECO:0000313" key="2">
    <source>
        <dbReference type="EMBL" id="CAA9588070.1"/>
    </source>
</evidence>
<dbReference type="EMBL" id="CADCWM010001083">
    <property type="protein sequence ID" value="CAA9588070.1"/>
    <property type="molecule type" value="Genomic_DNA"/>
</dbReference>